<protein>
    <submittedName>
        <fullName evidence="2">Cadmium-translocating P-type ATPase</fullName>
    </submittedName>
</protein>
<keyword evidence="1" id="KW-0812">Transmembrane</keyword>
<organism evidence="2 3">
    <name type="scientific">Lentilactobacillus farraginis DSM 18382 = JCM 14108</name>
    <dbReference type="NCBI Taxonomy" id="1423743"/>
    <lineage>
        <taxon>Bacteria</taxon>
        <taxon>Bacillati</taxon>
        <taxon>Bacillota</taxon>
        <taxon>Bacilli</taxon>
        <taxon>Lactobacillales</taxon>
        <taxon>Lactobacillaceae</taxon>
        <taxon>Lentilactobacillus</taxon>
    </lineage>
</organism>
<dbReference type="Proteomes" id="UP000019488">
    <property type="component" value="Unassembled WGS sequence"/>
</dbReference>
<accession>X0PAZ9</accession>
<dbReference type="eggNOG" id="COG2217">
    <property type="taxonomic scope" value="Bacteria"/>
</dbReference>
<proteinExistence type="predicted"/>
<sequence length="86" mass="9020">MSLVGKAVAISKETMSVARQSVLIGIAICLVLMLIASFGVIPAIIGALFQEVVDTVTILWALRARIDKTEVTSISSGNGKKHPAKA</sequence>
<evidence type="ECO:0000313" key="3">
    <source>
        <dbReference type="Proteomes" id="UP000019488"/>
    </source>
</evidence>
<gene>
    <name evidence="2" type="ORF">JCM14108_1951</name>
</gene>
<name>X0PAZ9_9LACO</name>
<dbReference type="EMBL" id="BAKI01000020">
    <property type="protein sequence ID" value="GAF36954.1"/>
    <property type="molecule type" value="Genomic_DNA"/>
</dbReference>
<evidence type="ECO:0000256" key="1">
    <source>
        <dbReference type="SAM" id="Phobius"/>
    </source>
</evidence>
<feature type="transmembrane region" description="Helical" evidence="1">
    <location>
        <begin position="21"/>
        <end position="49"/>
    </location>
</feature>
<keyword evidence="1" id="KW-0472">Membrane</keyword>
<reference evidence="2" key="1">
    <citation type="journal article" date="2014" name="Genome Announc.">
        <title>Draft Genome Sequences of Two Lactobacillus Strains, L. farraginis JCM 14108T and L. composti JCM 14202T, Isolated from Compost of Distilled Shochu Residue.</title>
        <authorList>
            <person name="Yuki M."/>
            <person name="Oshima K."/>
            <person name="Suda W."/>
            <person name="Kitahara M."/>
            <person name="Kitamura K."/>
            <person name="Iida T."/>
            <person name="Hattori M."/>
            <person name="Ohkuma M."/>
        </authorList>
    </citation>
    <scope>NUCLEOTIDE SEQUENCE [LARGE SCALE GENOMIC DNA]</scope>
    <source>
        <strain evidence="2">JCM 14108</strain>
    </source>
</reference>
<evidence type="ECO:0000313" key="2">
    <source>
        <dbReference type="EMBL" id="GAF36954.1"/>
    </source>
</evidence>
<dbReference type="AlphaFoldDB" id="X0PAZ9"/>
<comment type="caution">
    <text evidence="2">The sequence shown here is derived from an EMBL/GenBank/DDBJ whole genome shotgun (WGS) entry which is preliminary data.</text>
</comment>
<keyword evidence="1" id="KW-1133">Transmembrane helix</keyword>